<evidence type="ECO:0000256" key="4">
    <source>
        <dbReference type="ARBA" id="ARBA00023288"/>
    </source>
</evidence>
<evidence type="ECO:0000256" key="1">
    <source>
        <dbReference type="ARBA" id="ARBA00022729"/>
    </source>
</evidence>
<dbReference type="STRING" id="754436.JCM19237_4369"/>
<dbReference type="InterPro" id="IPR036328">
    <property type="entry name" value="MliC_sf"/>
</dbReference>
<dbReference type="Proteomes" id="UP000029227">
    <property type="component" value="Unassembled WGS sequence"/>
</dbReference>
<dbReference type="AlphaFoldDB" id="A0A090QRZ9"/>
<dbReference type="GO" id="GO:0005576">
    <property type="term" value="C:extracellular region"/>
    <property type="evidence" value="ECO:0007669"/>
    <property type="project" value="TreeGrafter"/>
</dbReference>
<dbReference type="eggNOG" id="COG4461">
    <property type="taxonomic scope" value="Bacteria"/>
</dbReference>
<evidence type="ECO:0000313" key="8">
    <source>
        <dbReference type="Proteomes" id="UP000029227"/>
    </source>
</evidence>
<dbReference type="Pfam" id="PF07007">
    <property type="entry name" value="LprI"/>
    <property type="match status" value="1"/>
</dbReference>
<accession>A0A090QRZ9</accession>
<keyword evidence="3" id="KW-0564">Palmitate</keyword>
<keyword evidence="4 7" id="KW-0449">Lipoprotein</keyword>
<evidence type="ECO:0000313" key="7">
    <source>
        <dbReference type="EMBL" id="GAL05003.1"/>
    </source>
</evidence>
<evidence type="ECO:0000259" key="5">
    <source>
        <dbReference type="Pfam" id="PF07007"/>
    </source>
</evidence>
<keyword evidence="1" id="KW-0732">Signal</keyword>
<dbReference type="Gene3D" id="2.40.128.200">
    <property type="match status" value="1"/>
</dbReference>
<organism evidence="7 8">
    <name type="scientific">Photobacterium aphoticum</name>
    <dbReference type="NCBI Taxonomy" id="754436"/>
    <lineage>
        <taxon>Bacteria</taxon>
        <taxon>Pseudomonadati</taxon>
        <taxon>Pseudomonadota</taxon>
        <taxon>Gammaproteobacteria</taxon>
        <taxon>Vibrionales</taxon>
        <taxon>Vibrionaceae</taxon>
        <taxon>Photobacterium</taxon>
    </lineage>
</organism>
<dbReference type="SUPFAM" id="SSF141488">
    <property type="entry name" value="YdhA-like"/>
    <property type="match status" value="1"/>
</dbReference>
<dbReference type="PANTHER" id="PTHR37549">
    <property type="entry name" value="LIPOPROTEIN LPRI"/>
    <property type="match status" value="1"/>
</dbReference>
<dbReference type="PANTHER" id="PTHR37549:SF1">
    <property type="entry name" value="LIPOPROTEIN LPRI"/>
    <property type="match status" value="1"/>
</dbReference>
<dbReference type="Gene3D" id="1.20.1270.180">
    <property type="match status" value="1"/>
</dbReference>
<name>A0A090QRZ9_9GAMM</name>
<dbReference type="InterPro" id="IPR018660">
    <property type="entry name" value="MliC"/>
</dbReference>
<dbReference type="EMBL" id="BBMN01000005">
    <property type="protein sequence ID" value="GAL05003.1"/>
    <property type="molecule type" value="Genomic_DNA"/>
</dbReference>
<evidence type="ECO:0000259" key="6">
    <source>
        <dbReference type="Pfam" id="PF09864"/>
    </source>
</evidence>
<feature type="domain" description="Lysozyme inhibitor LprI-like N-terminal" evidence="5">
    <location>
        <begin position="67"/>
        <end position="145"/>
    </location>
</feature>
<feature type="domain" description="C-type lysozyme inhibitor" evidence="6">
    <location>
        <begin position="173"/>
        <end position="217"/>
    </location>
</feature>
<comment type="caution">
    <text evidence="7">The sequence shown here is derived from an EMBL/GenBank/DDBJ whole genome shotgun (WGS) entry which is preliminary data.</text>
</comment>
<evidence type="ECO:0000256" key="2">
    <source>
        <dbReference type="ARBA" id="ARBA00023136"/>
    </source>
</evidence>
<gene>
    <name evidence="7" type="ORF">JCM19237_4369</name>
</gene>
<dbReference type="InterPro" id="IPR009739">
    <property type="entry name" value="LprI-like_N"/>
</dbReference>
<reference evidence="7 8" key="1">
    <citation type="journal article" date="2014" name="Genome Announc.">
        <title>Draft Genome Sequences of Two Vibrionaceae Species, Vibrio ponticus C121 and Photobacterium aphoticum C119, Isolated as Coral Reef Microbiota.</title>
        <authorList>
            <person name="Al-saari N."/>
            <person name="Meirelles P.M."/>
            <person name="Mino S."/>
            <person name="Suda W."/>
            <person name="Oshima K."/>
            <person name="Hattori M."/>
            <person name="Ohkuma M."/>
            <person name="Thompson F.L."/>
            <person name="Gomez-Gil B."/>
            <person name="Sawabe T."/>
            <person name="Sawabe T."/>
        </authorList>
    </citation>
    <scope>NUCLEOTIDE SEQUENCE [LARGE SCALE GENOMIC DNA]</scope>
    <source>
        <strain evidence="7 8">JCM 19237</strain>
    </source>
</reference>
<dbReference type="Pfam" id="PF09864">
    <property type="entry name" value="MliC"/>
    <property type="match status" value="1"/>
</dbReference>
<evidence type="ECO:0000256" key="3">
    <source>
        <dbReference type="ARBA" id="ARBA00023139"/>
    </source>
</evidence>
<keyword evidence="2" id="KW-0472">Membrane</keyword>
<dbReference type="InterPro" id="IPR052755">
    <property type="entry name" value="Lysozyme_Inhibitor_LprI"/>
</dbReference>
<sequence>MSLFVATIIYNNDLERGYIGDKKSTMAAVKCMSVLGIFLGCWVGNVSSVSAESVTTAPAAITPTFDCQKAEGEVENLICQQADLAALDQQMATVYAEAMKRLPKDDLATQKAMQRGWIKGRNECWKANDVKACTESAYKTRIVELQVMSGQLEVPNAVNLRCVKTDPTTLLDSSQPVTAIFYNQTDPASLVLTTVDSQWLLLGERAGSGIRYAGQNVMYEEHQAK</sequence>
<proteinExistence type="predicted"/>
<protein>
    <submittedName>
        <fullName evidence="7">Lipoprotein putative</fullName>
    </submittedName>
</protein>